<feature type="transmembrane region" description="Helical" evidence="1">
    <location>
        <begin position="26"/>
        <end position="49"/>
    </location>
</feature>
<reference evidence="2 3" key="1">
    <citation type="submission" date="2018-08" db="EMBL/GenBank/DDBJ databases">
        <title>Genomic Encyclopedia of Type Strains, Phase III (KMG-III): the genomes of soil and plant-associated and newly described type strains.</title>
        <authorList>
            <person name="Whitman W."/>
        </authorList>
    </citation>
    <scope>NUCLEOTIDE SEQUENCE [LARGE SCALE GENOMIC DNA]</scope>
    <source>
        <strain evidence="2 3">CGMCC 1.10966</strain>
    </source>
</reference>
<dbReference type="RefSeq" id="WP_245995834.1">
    <property type="nucleotide sequence ID" value="NZ_QTTN01000003.1"/>
</dbReference>
<keyword evidence="1" id="KW-0472">Membrane</keyword>
<evidence type="ECO:0000313" key="2">
    <source>
        <dbReference type="EMBL" id="REE92847.1"/>
    </source>
</evidence>
<accession>A0A3D9SE29</accession>
<dbReference type="EMBL" id="QTTN01000003">
    <property type="protein sequence ID" value="REE92847.1"/>
    <property type="molecule type" value="Genomic_DNA"/>
</dbReference>
<sequence length="144" mass="16339">MHTDTGYETRSAASYERSRQTRKKGLSLPLFLFIWVLLIGSGVLGTIWYTGKLKQNLTDQVNQQTAQQISAMQADYKKQLEELTTNFNGELTTIQGKVDAINELLEFSKDNMSSKTDNSNKLYSQIADVKKQLNELKKSLDVLK</sequence>
<evidence type="ECO:0000313" key="3">
    <source>
        <dbReference type="Proteomes" id="UP000256304"/>
    </source>
</evidence>
<keyword evidence="1" id="KW-0812">Transmembrane</keyword>
<gene>
    <name evidence="2" type="ORF">A8990_103152</name>
</gene>
<organism evidence="2 3">
    <name type="scientific">Paenibacillus taihuensis</name>
    <dbReference type="NCBI Taxonomy" id="1156355"/>
    <lineage>
        <taxon>Bacteria</taxon>
        <taxon>Bacillati</taxon>
        <taxon>Bacillota</taxon>
        <taxon>Bacilli</taxon>
        <taxon>Bacillales</taxon>
        <taxon>Paenibacillaceae</taxon>
        <taxon>Paenibacillus</taxon>
    </lineage>
</organism>
<dbReference type="Proteomes" id="UP000256304">
    <property type="component" value="Unassembled WGS sequence"/>
</dbReference>
<name>A0A3D9SE29_9BACL</name>
<proteinExistence type="predicted"/>
<protein>
    <submittedName>
        <fullName evidence="2">Uncharacterized protein</fullName>
    </submittedName>
</protein>
<keyword evidence="1" id="KW-1133">Transmembrane helix</keyword>
<evidence type="ECO:0000256" key="1">
    <source>
        <dbReference type="SAM" id="Phobius"/>
    </source>
</evidence>
<keyword evidence="3" id="KW-1185">Reference proteome</keyword>
<comment type="caution">
    <text evidence="2">The sequence shown here is derived from an EMBL/GenBank/DDBJ whole genome shotgun (WGS) entry which is preliminary data.</text>
</comment>
<dbReference type="AlphaFoldDB" id="A0A3D9SE29"/>